<dbReference type="EMBL" id="OOIL02000093">
    <property type="protein sequence ID" value="VFQ60066.1"/>
    <property type="molecule type" value="Genomic_DNA"/>
</dbReference>
<dbReference type="OrthoDB" id="1901752at2759"/>
<keyword evidence="2" id="KW-1185">Reference proteome</keyword>
<evidence type="ECO:0000313" key="2">
    <source>
        <dbReference type="Proteomes" id="UP000595140"/>
    </source>
</evidence>
<proteinExistence type="predicted"/>
<sequence length="115" mass="12744">MYSPIMDQCFGAAMERNVSELVIKVLPYKPRAWYSLPAEVFVSDSLKVLELEGCTIGDRIANVDLSHLQKFKIQTCQFAGENVLSRIISGCRLPRDGVSGSGTMRGFGKFSLHSK</sequence>
<organism evidence="1 2">
    <name type="scientific">Cuscuta campestris</name>
    <dbReference type="NCBI Taxonomy" id="132261"/>
    <lineage>
        <taxon>Eukaryota</taxon>
        <taxon>Viridiplantae</taxon>
        <taxon>Streptophyta</taxon>
        <taxon>Embryophyta</taxon>
        <taxon>Tracheophyta</taxon>
        <taxon>Spermatophyta</taxon>
        <taxon>Magnoliopsida</taxon>
        <taxon>eudicotyledons</taxon>
        <taxon>Gunneridae</taxon>
        <taxon>Pentapetalae</taxon>
        <taxon>asterids</taxon>
        <taxon>lamiids</taxon>
        <taxon>Solanales</taxon>
        <taxon>Convolvulaceae</taxon>
        <taxon>Cuscuteae</taxon>
        <taxon>Cuscuta</taxon>
        <taxon>Cuscuta subgen. Grammica</taxon>
        <taxon>Cuscuta sect. Cleistogrammica</taxon>
    </lineage>
</organism>
<protein>
    <submittedName>
        <fullName evidence="1">Uncharacterized protein</fullName>
    </submittedName>
</protein>
<dbReference type="AlphaFoldDB" id="A0A484KDZ7"/>
<reference evidence="1 2" key="1">
    <citation type="submission" date="2018-04" db="EMBL/GenBank/DDBJ databases">
        <authorList>
            <person name="Vogel A."/>
        </authorList>
    </citation>
    <scope>NUCLEOTIDE SEQUENCE [LARGE SCALE GENOMIC DNA]</scope>
</reference>
<evidence type="ECO:0000313" key="1">
    <source>
        <dbReference type="EMBL" id="VFQ60066.1"/>
    </source>
</evidence>
<gene>
    <name evidence="1" type="ORF">CCAM_LOCUS1842</name>
</gene>
<dbReference type="Proteomes" id="UP000595140">
    <property type="component" value="Unassembled WGS sequence"/>
</dbReference>
<accession>A0A484KDZ7</accession>
<name>A0A484KDZ7_9ASTE</name>